<keyword evidence="4 7" id="KW-0378">Hydrolase</keyword>
<keyword evidence="5 7" id="KW-0442">Lipid degradation</keyword>
<dbReference type="InterPro" id="IPR025202">
    <property type="entry name" value="PLD-like_dom"/>
</dbReference>
<evidence type="ECO:0000259" key="10">
    <source>
        <dbReference type="PROSITE" id="PS50195"/>
    </source>
</evidence>
<reference evidence="12" key="1">
    <citation type="submission" date="2025-08" db="UniProtKB">
        <authorList>
            <consortium name="RefSeq"/>
        </authorList>
    </citation>
    <scope>IDENTIFICATION</scope>
    <source>
        <tissue evidence="12">Sperm</tissue>
    </source>
</reference>
<dbReference type="InterPro" id="IPR001683">
    <property type="entry name" value="PX_dom"/>
</dbReference>
<dbReference type="GO" id="GO:0004630">
    <property type="term" value="F:phospholipase D activity"/>
    <property type="evidence" value="ECO:0007669"/>
    <property type="project" value="UniProtKB-UniRule"/>
</dbReference>
<dbReference type="SUPFAM" id="SSF50729">
    <property type="entry name" value="PH domain-like"/>
    <property type="match status" value="1"/>
</dbReference>
<sequence>MQRPVGLSRSPASNDDRILPDEASDEDLSEALSELSELSSPLAHGDAVIPFTAAYRMLPFRAPERRVFLPGGVPVRARLVAVERITSTAKMLNPNVYNINLEHGEFCWKIKRRFKHFVMLHQELLRFDMLLKIPLPTKTHVELRKSVKGHQKQVPALPRRPGFMVTEEHISTGKDFLQEFLTNLLKQPIYMNHPATMEFLEVSELSFIRDLGSKGLEGTVVKRSGGHRIPGLHCCGYHKACYRWARRWLVVKDSFVLYQRPEDGSVASVLLYDRGFCVKSAAAAAQVDVRHGLVLQNLSRSLTVQFPTFRQANSWACSIGEFASKHGKDFLSDNRFNSFTPVREGTLANWFVNAAGYFDAVAVALEAATEEIFICDWWLSPEIFLRRPIVDGNTWRLDCILKRKAEQGVRIFVLLYKEVELALGINSGYTKKTLMDLHPNIKVMRHPDHMSSTVLFWAHHEKLVVVDQSLALLGGIDLAYGRWDDERHRLTDVGDVHRTPQRSPSLSRRESPSMVTTEVEQREDLERREEVELCEEVERREEVELHEACVPASSLEGALRIVPSPPPSSSTITTPAVASSSRERSESSAGSGGRPGPLPRMLPGHRVRERSGNRGADGGVASRSVCGEERFWHGKDYCNFILKDWVQLDKPFADFIDRYKTPRMPWHDAGVAVHGAAARDVARHFIQRWNFTKIVKKKSKRNSFPFLLPKSHRTSQQLHHSLPGSVATNVQVLRSVSHWSAGVTCHEESIHLAYLSAIRSSKHYIYIENQFFISCADNKTVFNKVGDALVDRILQAYRENRTFRVYVVLPLIPGFEGDITTGGGNAIQAVMHLNYRTMCRGEYSIIERLKAEMSDRWMHFVSFCGLRTHANLDGRLVTELVYVHSKLLIADDTTVIIGSANINDRSLLGRRDSEIAVMVEDSEMVPSTMDGRPYQAGRFALHLRTHCFRMVLGLSDDATVDVSDPVCDRFYKEVWVTTAARNAMVYDKVFRCLPSDEVRNYGELRERQASPGLASAEPGLAAEELRKVRGFLVQFPLCFLADENLYPSLNSKEGMLPSELWT</sequence>
<proteinExistence type="inferred from homology"/>
<dbReference type="PANTHER" id="PTHR18896">
    <property type="entry name" value="PHOSPHOLIPASE D"/>
    <property type="match status" value="1"/>
</dbReference>
<feature type="region of interest" description="Disordered" evidence="8">
    <location>
        <begin position="560"/>
        <end position="620"/>
    </location>
</feature>
<dbReference type="CDD" id="cd06895">
    <property type="entry name" value="PX_PLD"/>
    <property type="match status" value="1"/>
</dbReference>
<evidence type="ECO:0000313" key="12">
    <source>
        <dbReference type="RefSeq" id="XP_032827837.1"/>
    </source>
</evidence>
<keyword evidence="3" id="KW-0677">Repeat</keyword>
<name>A0AAJ7U3Y5_PETMA</name>
<evidence type="ECO:0000256" key="2">
    <source>
        <dbReference type="ARBA" id="ARBA00008664"/>
    </source>
</evidence>
<dbReference type="PROSITE" id="PS50195">
    <property type="entry name" value="PX"/>
    <property type="match status" value="1"/>
</dbReference>
<dbReference type="EC" id="3.1.4.4" evidence="7"/>
<feature type="region of interest" description="Disordered" evidence="8">
    <location>
        <begin position="1"/>
        <end position="27"/>
    </location>
</feature>
<evidence type="ECO:0000256" key="1">
    <source>
        <dbReference type="ARBA" id="ARBA00000798"/>
    </source>
</evidence>
<dbReference type="InterPro" id="IPR015679">
    <property type="entry name" value="PLipase_D_fam"/>
</dbReference>
<dbReference type="GO" id="GO:0035556">
    <property type="term" value="P:intracellular signal transduction"/>
    <property type="evidence" value="ECO:0007669"/>
    <property type="project" value="InterPro"/>
</dbReference>
<dbReference type="GO" id="GO:0006654">
    <property type="term" value="P:phosphatidic acid biosynthetic process"/>
    <property type="evidence" value="ECO:0007669"/>
    <property type="project" value="InterPro"/>
</dbReference>
<evidence type="ECO:0000256" key="5">
    <source>
        <dbReference type="ARBA" id="ARBA00022963"/>
    </source>
</evidence>
<feature type="domain" description="PLD phosphodiesterase" evidence="9">
    <location>
        <begin position="879"/>
        <end position="906"/>
    </location>
</feature>
<dbReference type="Pfam" id="PF13091">
    <property type="entry name" value="PLDc_2"/>
    <property type="match status" value="1"/>
</dbReference>
<dbReference type="FunFam" id="3.30.870.10:FF:000018">
    <property type="entry name" value="Phospholipase"/>
    <property type="match status" value="1"/>
</dbReference>
<dbReference type="RefSeq" id="XP_032827837.1">
    <property type="nucleotide sequence ID" value="XM_032971946.1"/>
</dbReference>
<dbReference type="FunFam" id="3.30.870.10:FF:000005">
    <property type="entry name" value="Phospholipase"/>
    <property type="match status" value="1"/>
</dbReference>
<feature type="domain" description="PX" evidence="10">
    <location>
        <begin position="75"/>
        <end position="207"/>
    </location>
</feature>
<dbReference type="CDD" id="cd01254">
    <property type="entry name" value="PH_PLD"/>
    <property type="match status" value="1"/>
</dbReference>
<comment type="similarity">
    <text evidence="2 7">Belongs to the phospholipase D family.</text>
</comment>
<dbReference type="KEGG" id="pmrn:116952528"/>
<dbReference type="SUPFAM" id="SSF56024">
    <property type="entry name" value="Phospholipase D/nuclease"/>
    <property type="match status" value="3"/>
</dbReference>
<evidence type="ECO:0000256" key="6">
    <source>
        <dbReference type="ARBA" id="ARBA00023098"/>
    </source>
</evidence>
<dbReference type="AlphaFoldDB" id="A0AAJ7U3Y5"/>
<keyword evidence="6" id="KW-0443">Lipid metabolism</keyword>
<dbReference type="Gene3D" id="3.30.1520.10">
    <property type="entry name" value="Phox-like domain"/>
    <property type="match status" value="1"/>
</dbReference>
<dbReference type="Pfam" id="PF00787">
    <property type="entry name" value="PX"/>
    <property type="match status" value="1"/>
</dbReference>
<gene>
    <name evidence="12" type="primary">LOC116952528</name>
</gene>
<dbReference type="SMART" id="SM00155">
    <property type="entry name" value="PLDc"/>
    <property type="match status" value="2"/>
</dbReference>
<dbReference type="InterPro" id="IPR001736">
    <property type="entry name" value="PLipase_D/transphosphatidylase"/>
</dbReference>
<evidence type="ECO:0000256" key="4">
    <source>
        <dbReference type="ARBA" id="ARBA00022801"/>
    </source>
</evidence>
<protein>
    <recommendedName>
        <fullName evidence="7">Phospholipase</fullName>
        <ecNumber evidence="7">3.1.4.4</ecNumber>
    </recommendedName>
</protein>
<dbReference type="FunFam" id="3.30.870.10:FF:000011">
    <property type="entry name" value="Phospholipase"/>
    <property type="match status" value="1"/>
</dbReference>
<dbReference type="GO" id="GO:0009395">
    <property type="term" value="P:phospholipid catabolic process"/>
    <property type="evidence" value="ECO:0007669"/>
    <property type="project" value="TreeGrafter"/>
</dbReference>
<dbReference type="GO" id="GO:0060627">
    <property type="term" value="P:regulation of vesicle-mediated transport"/>
    <property type="evidence" value="ECO:0007669"/>
    <property type="project" value="TreeGrafter"/>
</dbReference>
<evidence type="ECO:0000313" key="11">
    <source>
        <dbReference type="Proteomes" id="UP001318040"/>
    </source>
</evidence>
<evidence type="ECO:0000256" key="7">
    <source>
        <dbReference type="PIRNR" id="PIRNR009376"/>
    </source>
</evidence>
<keyword evidence="11" id="KW-1185">Reference proteome</keyword>
<dbReference type="InterPro" id="IPR036871">
    <property type="entry name" value="PX_dom_sf"/>
</dbReference>
<feature type="compositionally biased region" description="Low complexity" evidence="8">
    <location>
        <begin position="569"/>
        <end position="580"/>
    </location>
</feature>
<feature type="region of interest" description="Disordered" evidence="8">
    <location>
        <begin position="494"/>
        <end position="530"/>
    </location>
</feature>
<feature type="compositionally biased region" description="Basic and acidic residues" evidence="8">
    <location>
        <begin position="519"/>
        <end position="530"/>
    </location>
</feature>
<dbReference type="PANTHER" id="PTHR18896:SF198">
    <property type="entry name" value="PHOSPHOLIPASE"/>
    <property type="match status" value="1"/>
</dbReference>
<evidence type="ECO:0000259" key="9">
    <source>
        <dbReference type="PROSITE" id="PS50035"/>
    </source>
</evidence>
<dbReference type="SMART" id="SM00312">
    <property type="entry name" value="PX"/>
    <property type="match status" value="1"/>
</dbReference>
<dbReference type="Gene3D" id="3.30.870.10">
    <property type="entry name" value="Endonuclease Chain A"/>
    <property type="match status" value="2"/>
</dbReference>
<dbReference type="InterPro" id="IPR016555">
    <property type="entry name" value="PLipase_D_euk"/>
</dbReference>
<dbReference type="Pfam" id="PF00614">
    <property type="entry name" value="PLDc"/>
    <property type="match status" value="1"/>
</dbReference>
<dbReference type="SUPFAM" id="SSF64268">
    <property type="entry name" value="PX domain"/>
    <property type="match status" value="1"/>
</dbReference>
<dbReference type="GO" id="GO:0035091">
    <property type="term" value="F:phosphatidylinositol binding"/>
    <property type="evidence" value="ECO:0007669"/>
    <property type="project" value="InterPro"/>
</dbReference>
<comment type="catalytic activity">
    <reaction evidence="1 7">
        <text>a 1,2-diacyl-sn-glycero-3-phosphocholine + H2O = a 1,2-diacyl-sn-glycero-3-phosphate + choline + H(+)</text>
        <dbReference type="Rhea" id="RHEA:14445"/>
        <dbReference type="ChEBI" id="CHEBI:15354"/>
        <dbReference type="ChEBI" id="CHEBI:15377"/>
        <dbReference type="ChEBI" id="CHEBI:15378"/>
        <dbReference type="ChEBI" id="CHEBI:57643"/>
        <dbReference type="ChEBI" id="CHEBI:58608"/>
        <dbReference type="EC" id="3.1.4.4"/>
    </reaction>
</comment>
<evidence type="ECO:0000256" key="3">
    <source>
        <dbReference type="ARBA" id="ARBA00022737"/>
    </source>
</evidence>
<dbReference type="GO" id="GO:0032534">
    <property type="term" value="P:regulation of microvillus assembly"/>
    <property type="evidence" value="ECO:0007669"/>
    <property type="project" value="TreeGrafter"/>
</dbReference>
<organism evidence="11 12">
    <name type="scientific">Petromyzon marinus</name>
    <name type="common">Sea lamprey</name>
    <dbReference type="NCBI Taxonomy" id="7757"/>
    <lineage>
        <taxon>Eukaryota</taxon>
        <taxon>Metazoa</taxon>
        <taxon>Chordata</taxon>
        <taxon>Craniata</taxon>
        <taxon>Vertebrata</taxon>
        <taxon>Cyclostomata</taxon>
        <taxon>Hyperoartia</taxon>
        <taxon>Petromyzontiformes</taxon>
        <taxon>Petromyzontidae</taxon>
        <taxon>Petromyzon</taxon>
    </lineage>
</organism>
<dbReference type="PIRSF" id="PIRSF009376">
    <property type="entry name" value="Phospholipase_D_euk"/>
    <property type="match status" value="1"/>
</dbReference>
<feature type="domain" description="PLD phosphodiesterase" evidence="9">
    <location>
        <begin position="455"/>
        <end position="482"/>
    </location>
</feature>
<evidence type="ECO:0000256" key="8">
    <source>
        <dbReference type="SAM" id="MobiDB-lite"/>
    </source>
</evidence>
<dbReference type="PROSITE" id="PS50035">
    <property type="entry name" value="PLD"/>
    <property type="match status" value="2"/>
</dbReference>
<accession>A0AAJ7U3Y5</accession>
<dbReference type="Proteomes" id="UP001318040">
    <property type="component" value="Chromosome 47"/>
</dbReference>